<proteinExistence type="predicted"/>
<evidence type="ECO:0000313" key="1">
    <source>
        <dbReference type="EMBL" id="KAF4646357.1"/>
    </source>
</evidence>
<sequence length="1098" mass="119188">MSRLGFGYTCNEVCWVDGGRSGGGSEDGYRVSERLEVQFESGTMRGRVACGGATGGGTELEVRDSEQACSVVRRSCHYMSRLGFGYTVQRGASQRVDSGDGGGDVIMRWGLPSNASRAQDRQDDSTPVELEIRFHSVTVAVDMELEVRDSEQACSVVRRSCHYMSRLGFGYTVQRGASQRVDSGDGGGDVIMRWGLPSNASRAQDRQDDSTPVELEIRFHSVTVAVDMGSGRYDSLGYLGERVNPGSSHVHGASQRVDSGDGGGDVIMRWGLPSNASRAQDRQDDSTPVELEIRFHSVTVAVDMELEALKAPEVRCKSGTGVDVLGVAAPHGPAVVWYAIRRVHARMGVGGVGGSAPGDSQRRYVALARIVDVLGVAAPHESECPARDAWANPVAEANDPSSFVLEYAACGVWRPHTFLPFSRMSLVAYLRGWNLEVPPQVTPGGPTSLWHELSTCWVWRRHMVRPVYDMRFVECMRGWSVCDIVGRFVQASESVWEMVGRIAQAREEADVAGWDEVVGGGGWRAGCGSERSEFTRFGIRRLWRDAAPHGPGFFPYESRRVPARMGVGGSAAGDTRRSDVALARIVDVLGVAAPLLAGGCNSLGYVEADSVWEMVGRIAQAREIREQKDAGACESECPAWDAWANPVAEANDPSSLVSEYAACGVWRPHTVLPFSRMSLVAYLRGWAWEVPPQVTARGPTSLWHELSACWVWRRHMVRPVYDMRFVECMRGWVRGYWLCVVMQSVWEMVGRIAQARESVCDIVGRILQAWESVWEIVGRIAQAREMREQKDAGACGVGGDSQRSDVALARIVDVLGVAAPLLAGGCNSLAYVSVCDIVGCILQAAEVAGWDEGVVGGGWRAGWEGKTSVWEMVGRIAQAREVLGEKIAEACGDRQRSDITRARSVDVLGVAAPHGPAVVWYAIRRVHARMDERLPVVSRYAVCLGDARAFCSGHESAGRVGGAAGGGFRLGDARAFCSDAGGGFYSVGYVVEEAYNASKARDAAQSVCDIVGCILQASESVCDIVGRFVQASESGWEMVERFVQVRLSVCEIVGRILQEVESVCDIVGCILQTAEVLSVREEDFPGACSVPWCNCRTT</sequence>
<comment type="caution">
    <text evidence="1">The sequence shown here is derived from an EMBL/GenBank/DDBJ whole genome shotgun (WGS) entry which is preliminary data.</text>
</comment>
<accession>A0A7J6KGT3</accession>
<dbReference type="VEuPathDB" id="ToxoDB:TGME49_328900"/>
<organism evidence="1 2">
    <name type="scientific">Toxoplasma gondii</name>
    <dbReference type="NCBI Taxonomy" id="5811"/>
    <lineage>
        <taxon>Eukaryota</taxon>
        <taxon>Sar</taxon>
        <taxon>Alveolata</taxon>
        <taxon>Apicomplexa</taxon>
        <taxon>Conoidasida</taxon>
        <taxon>Coccidia</taxon>
        <taxon>Eucoccidiorida</taxon>
        <taxon>Eimeriorina</taxon>
        <taxon>Sarcocystidae</taxon>
        <taxon>Toxoplasma</taxon>
    </lineage>
</organism>
<gene>
    <name evidence="1" type="ORF">TGRH88_084290</name>
</gene>
<protein>
    <submittedName>
        <fullName evidence="1">Uncharacterized protein</fullName>
    </submittedName>
</protein>
<dbReference type="AlphaFoldDB" id="A0A7J6KGT3"/>
<dbReference type="VEuPathDB" id="ToxoDB:TGME49_329200"/>
<dbReference type="Proteomes" id="UP000557509">
    <property type="component" value="Unassembled WGS sequence"/>
</dbReference>
<dbReference type="EMBL" id="JAAUHK010000014">
    <property type="protein sequence ID" value="KAF4646357.1"/>
    <property type="molecule type" value="Genomic_DNA"/>
</dbReference>
<evidence type="ECO:0000313" key="2">
    <source>
        <dbReference type="Proteomes" id="UP000557509"/>
    </source>
</evidence>
<reference evidence="1 2" key="1">
    <citation type="submission" date="2020-03" db="EMBL/GenBank/DDBJ databases">
        <title>Genome sequence of Toxoplasma gondii RH-88 strain.</title>
        <authorList>
            <person name="Lorenzi H.A."/>
            <person name="Venepally P."/>
            <person name="Rozenberg A."/>
            <person name="Sibley D."/>
        </authorList>
    </citation>
    <scope>NUCLEOTIDE SEQUENCE [LARGE SCALE GENOMIC DNA]</scope>
    <source>
        <strain evidence="1 2">RH-88</strain>
    </source>
</reference>
<name>A0A7J6KGT3_TOXGO</name>
<keyword evidence="2" id="KW-1185">Reference proteome</keyword>